<organism evidence="3 4">
    <name type="scientific">Armatimonas rosea</name>
    <dbReference type="NCBI Taxonomy" id="685828"/>
    <lineage>
        <taxon>Bacteria</taxon>
        <taxon>Bacillati</taxon>
        <taxon>Armatimonadota</taxon>
        <taxon>Armatimonadia</taxon>
        <taxon>Armatimonadales</taxon>
        <taxon>Armatimonadaceae</taxon>
        <taxon>Armatimonas</taxon>
    </lineage>
</organism>
<dbReference type="AlphaFoldDB" id="A0A7W9SSY6"/>
<dbReference type="EMBL" id="JACHGW010000003">
    <property type="protein sequence ID" value="MBB6051698.1"/>
    <property type="molecule type" value="Genomic_DNA"/>
</dbReference>
<reference evidence="3 4" key="1">
    <citation type="submission" date="2020-08" db="EMBL/GenBank/DDBJ databases">
        <title>Genomic Encyclopedia of Type Strains, Phase IV (KMG-IV): sequencing the most valuable type-strain genomes for metagenomic binning, comparative biology and taxonomic classification.</title>
        <authorList>
            <person name="Goeker M."/>
        </authorList>
    </citation>
    <scope>NUCLEOTIDE SEQUENCE [LARGE SCALE GENOMIC DNA]</scope>
    <source>
        <strain evidence="3 4">DSM 23562</strain>
    </source>
</reference>
<dbReference type="InterPro" id="IPR023210">
    <property type="entry name" value="NADP_OxRdtase_dom"/>
</dbReference>
<proteinExistence type="predicted"/>
<gene>
    <name evidence="3" type="ORF">HNQ39_003508</name>
</gene>
<comment type="caution">
    <text evidence="3">The sequence shown here is derived from an EMBL/GenBank/DDBJ whole genome shotgun (WGS) entry which is preliminary data.</text>
</comment>
<dbReference type="CDD" id="cd19102">
    <property type="entry name" value="AKR_unchar"/>
    <property type="match status" value="1"/>
</dbReference>
<dbReference type="PANTHER" id="PTHR43364">
    <property type="entry name" value="NADH-SPECIFIC METHYLGLYOXAL REDUCTASE-RELATED"/>
    <property type="match status" value="1"/>
</dbReference>
<dbReference type="SUPFAM" id="SSF51430">
    <property type="entry name" value="NAD(P)-linked oxidoreductase"/>
    <property type="match status" value="1"/>
</dbReference>
<evidence type="ECO:0000256" key="1">
    <source>
        <dbReference type="ARBA" id="ARBA00023002"/>
    </source>
</evidence>
<dbReference type="InterPro" id="IPR018170">
    <property type="entry name" value="Aldo/ket_reductase_CS"/>
</dbReference>
<evidence type="ECO:0000313" key="4">
    <source>
        <dbReference type="Proteomes" id="UP000520814"/>
    </source>
</evidence>
<feature type="domain" description="NADP-dependent oxidoreductase" evidence="2">
    <location>
        <begin position="16"/>
        <end position="306"/>
    </location>
</feature>
<dbReference type="InterPro" id="IPR050523">
    <property type="entry name" value="AKR_Detox_Biosynth"/>
</dbReference>
<dbReference type="InterPro" id="IPR036812">
    <property type="entry name" value="NAD(P)_OxRdtase_dom_sf"/>
</dbReference>
<keyword evidence="1" id="KW-0560">Oxidoreductase</keyword>
<dbReference type="InterPro" id="IPR020471">
    <property type="entry name" value="AKR"/>
</dbReference>
<sequence length="316" mass="34659">METRQLGFGGPQLTTVGFGAWAAGGPYVFGWGPQDDNDSVAAMLKYLELGGNWIDTAAVYGFGHSETVVGRAVREFGQPVFVATKCGRVRGATAADRPQSDLRPESIRQQLDASLQRLQLDCVDLFQVHWPDNDTGTALEDSWGMMATLQDEGKCRFIGVSNFDVPLLEKCHAIRRVQSLQPPYSLLRREIEAEILPWCLENGVGVVAYSPMQAGLLSGSFDINRVAEDDWRRKNPFFQEPELTKNLAIVERLRPIAEAHGKTVGNLAAAWVLSHPALTCAIIGARSPQQVAQNMASADWPLTDEEKMNVLAALGH</sequence>
<dbReference type="Proteomes" id="UP000520814">
    <property type="component" value="Unassembled WGS sequence"/>
</dbReference>
<dbReference type="PROSITE" id="PS00062">
    <property type="entry name" value="ALDOKETO_REDUCTASE_2"/>
    <property type="match status" value="1"/>
</dbReference>
<dbReference type="RefSeq" id="WP_184199206.1">
    <property type="nucleotide sequence ID" value="NZ_JACHGW010000003.1"/>
</dbReference>
<keyword evidence="4" id="KW-1185">Reference proteome</keyword>
<dbReference type="GO" id="GO:0005829">
    <property type="term" value="C:cytosol"/>
    <property type="evidence" value="ECO:0007669"/>
    <property type="project" value="TreeGrafter"/>
</dbReference>
<dbReference type="GO" id="GO:0016491">
    <property type="term" value="F:oxidoreductase activity"/>
    <property type="evidence" value="ECO:0007669"/>
    <property type="project" value="UniProtKB-KW"/>
</dbReference>
<accession>A0A7W9SSY6</accession>
<evidence type="ECO:0000259" key="2">
    <source>
        <dbReference type="Pfam" id="PF00248"/>
    </source>
</evidence>
<dbReference type="PANTHER" id="PTHR43364:SF4">
    <property type="entry name" value="NAD(P)-LINKED OXIDOREDUCTASE SUPERFAMILY PROTEIN"/>
    <property type="match status" value="1"/>
</dbReference>
<dbReference type="PRINTS" id="PR00069">
    <property type="entry name" value="ALDKETRDTASE"/>
</dbReference>
<dbReference type="Pfam" id="PF00248">
    <property type="entry name" value="Aldo_ket_red"/>
    <property type="match status" value="1"/>
</dbReference>
<evidence type="ECO:0000313" key="3">
    <source>
        <dbReference type="EMBL" id="MBB6051698.1"/>
    </source>
</evidence>
<protein>
    <submittedName>
        <fullName evidence="3">Aryl-alcohol dehydrogenase-like predicted oxidoreductase</fullName>
    </submittedName>
</protein>
<name>A0A7W9SSY6_ARMRO</name>
<dbReference type="Gene3D" id="3.20.20.100">
    <property type="entry name" value="NADP-dependent oxidoreductase domain"/>
    <property type="match status" value="1"/>
</dbReference>